<name>A0AB33JQP5_9ACTN</name>
<dbReference type="RefSeq" id="WP_407986288.1">
    <property type="nucleotide sequence ID" value="NZ_AP035881.2"/>
</dbReference>
<feature type="transmembrane region" description="Helical" evidence="1">
    <location>
        <begin position="39"/>
        <end position="60"/>
    </location>
</feature>
<gene>
    <name evidence="2" type="ORF">KCMC57_00560</name>
</gene>
<keyword evidence="1" id="KW-0812">Transmembrane</keyword>
<feature type="transmembrane region" description="Helical" evidence="1">
    <location>
        <begin position="6"/>
        <end position="27"/>
    </location>
</feature>
<keyword evidence="1" id="KW-0472">Membrane</keyword>
<accession>A0AB33JQP5</accession>
<dbReference type="AlphaFoldDB" id="A0AB33JQP5"/>
<protein>
    <submittedName>
        <fullName evidence="2">Uncharacterized protein</fullName>
    </submittedName>
</protein>
<evidence type="ECO:0000313" key="2">
    <source>
        <dbReference type="EMBL" id="BFP43688.1"/>
    </source>
</evidence>
<reference evidence="2" key="1">
    <citation type="submission" date="2024-07" db="EMBL/GenBank/DDBJ databases">
        <title>Complete genome sequences of cellulolytic bacteria, Kitasatospora sp. CMC57 and Streptomyces sp. CMC78, isolated from Japanese agricultural soil.</title>
        <authorList>
            <person name="Hashimoto T."/>
            <person name="Ito M."/>
            <person name="Iwamoto M."/>
            <person name="Fukahori D."/>
            <person name="Shoda T."/>
            <person name="Sakoda M."/>
            <person name="Morohoshi T."/>
            <person name="Mitsuboshi M."/>
            <person name="Nishizawa T."/>
        </authorList>
    </citation>
    <scope>NUCLEOTIDE SEQUENCE</scope>
    <source>
        <strain evidence="2">CMC57</strain>
    </source>
</reference>
<dbReference type="EMBL" id="AP035881">
    <property type="protein sequence ID" value="BFP43688.1"/>
    <property type="molecule type" value="Genomic_DNA"/>
</dbReference>
<sequence>MALGVLFIAGVFLLIVLVVGAAFTALASGPLPGRILRGFGLALLLVLGMVAVVLLPPLFLR</sequence>
<evidence type="ECO:0000256" key="1">
    <source>
        <dbReference type="SAM" id="Phobius"/>
    </source>
</evidence>
<organism evidence="2">
    <name type="scientific">Kitasatospora sp. CMC57</name>
    <dbReference type="NCBI Taxonomy" id="3231513"/>
    <lineage>
        <taxon>Bacteria</taxon>
        <taxon>Bacillati</taxon>
        <taxon>Actinomycetota</taxon>
        <taxon>Actinomycetes</taxon>
        <taxon>Kitasatosporales</taxon>
        <taxon>Streptomycetaceae</taxon>
        <taxon>Kitasatospora</taxon>
    </lineage>
</organism>
<keyword evidence="1" id="KW-1133">Transmembrane helix</keyword>
<proteinExistence type="predicted"/>